<feature type="domain" description="NAD-dependent epimerase/dehydratase" evidence="3">
    <location>
        <begin position="11"/>
        <end position="269"/>
    </location>
</feature>
<evidence type="ECO:0000256" key="2">
    <source>
        <dbReference type="ARBA" id="ARBA00023445"/>
    </source>
</evidence>
<dbReference type="InterPro" id="IPR050425">
    <property type="entry name" value="NAD(P)_dehydrat-like"/>
</dbReference>
<evidence type="ECO:0000256" key="1">
    <source>
        <dbReference type="ARBA" id="ARBA00023002"/>
    </source>
</evidence>
<sequence length="364" mass="40044">MPALSTTPSKILVTGANGYIGLWTVKSLLERGFSVRAVVRSESKSEVLQSIFPKFVGNGKLEFAFIGDLTKESAFDEAVKGVEGILHLASPLPSASPDPQETVRPAVEGTIGILKSALHHGSSIQRIVITSSIASQITPSTEARTYTEADWNERVEQDVKSGNPFFIYRASKTLAERAAWDFYTNNKSLIAWDLATINPSFVYGPPLEPSISTPSGLGGTQNIWWNTVINATPEKTKEALGVQGGSAWVDVRDVAEAHVRALEREEAGGERITASSESYIWQEWLDLVNRLAPKSIRPSLPQGYPDLTSSGKVAYLVSFDNGKSERVLGLKYRTKEETLRDVLEDAERRGWWKNEESSEHHGKL</sequence>
<dbReference type="Pfam" id="PF01370">
    <property type="entry name" value="Epimerase"/>
    <property type="match status" value="1"/>
</dbReference>
<dbReference type="STRING" id="71717.A0A4Y7T5D5"/>
<keyword evidence="1" id="KW-0560">Oxidoreductase</keyword>
<proteinExistence type="inferred from homology"/>
<dbReference type="InterPro" id="IPR001509">
    <property type="entry name" value="Epimerase_deHydtase"/>
</dbReference>
<dbReference type="OrthoDB" id="2735536at2759"/>
<evidence type="ECO:0000313" key="4">
    <source>
        <dbReference type="EMBL" id="TEB29168.1"/>
    </source>
</evidence>
<dbReference type="PANTHER" id="PTHR10366:SF564">
    <property type="entry name" value="STEROL-4-ALPHA-CARBOXYLATE 3-DEHYDROGENASE, DECARBOXYLATING"/>
    <property type="match status" value="1"/>
</dbReference>
<dbReference type="Proteomes" id="UP000298030">
    <property type="component" value="Unassembled WGS sequence"/>
</dbReference>
<accession>A0A4Y7T5D5</accession>
<reference evidence="4 5" key="1">
    <citation type="journal article" date="2019" name="Nat. Ecol. Evol.">
        <title>Megaphylogeny resolves global patterns of mushroom evolution.</title>
        <authorList>
            <person name="Varga T."/>
            <person name="Krizsan K."/>
            <person name="Foldi C."/>
            <person name="Dima B."/>
            <person name="Sanchez-Garcia M."/>
            <person name="Sanchez-Ramirez S."/>
            <person name="Szollosi G.J."/>
            <person name="Szarkandi J.G."/>
            <person name="Papp V."/>
            <person name="Albert L."/>
            <person name="Andreopoulos W."/>
            <person name="Angelini C."/>
            <person name="Antonin V."/>
            <person name="Barry K.W."/>
            <person name="Bougher N.L."/>
            <person name="Buchanan P."/>
            <person name="Buyck B."/>
            <person name="Bense V."/>
            <person name="Catcheside P."/>
            <person name="Chovatia M."/>
            <person name="Cooper J."/>
            <person name="Damon W."/>
            <person name="Desjardin D."/>
            <person name="Finy P."/>
            <person name="Geml J."/>
            <person name="Haridas S."/>
            <person name="Hughes K."/>
            <person name="Justo A."/>
            <person name="Karasinski D."/>
            <person name="Kautmanova I."/>
            <person name="Kiss B."/>
            <person name="Kocsube S."/>
            <person name="Kotiranta H."/>
            <person name="LaButti K.M."/>
            <person name="Lechner B.E."/>
            <person name="Liimatainen K."/>
            <person name="Lipzen A."/>
            <person name="Lukacs Z."/>
            <person name="Mihaltcheva S."/>
            <person name="Morgado L.N."/>
            <person name="Niskanen T."/>
            <person name="Noordeloos M.E."/>
            <person name="Ohm R.A."/>
            <person name="Ortiz-Santana B."/>
            <person name="Ovrebo C."/>
            <person name="Racz N."/>
            <person name="Riley R."/>
            <person name="Savchenko A."/>
            <person name="Shiryaev A."/>
            <person name="Soop K."/>
            <person name="Spirin V."/>
            <person name="Szebenyi C."/>
            <person name="Tomsovsky M."/>
            <person name="Tulloss R.E."/>
            <person name="Uehling J."/>
            <person name="Grigoriev I.V."/>
            <person name="Vagvolgyi C."/>
            <person name="Papp T."/>
            <person name="Martin F.M."/>
            <person name="Miettinen O."/>
            <person name="Hibbett D.S."/>
            <person name="Nagy L.G."/>
        </authorList>
    </citation>
    <scope>NUCLEOTIDE SEQUENCE [LARGE SCALE GENOMIC DNA]</scope>
    <source>
        <strain evidence="4 5">FP101781</strain>
    </source>
</reference>
<dbReference type="Gene3D" id="3.40.50.720">
    <property type="entry name" value="NAD(P)-binding Rossmann-like Domain"/>
    <property type="match status" value="1"/>
</dbReference>
<dbReference type="AlphaFoldDB" id="A0A4Y7T5D5"/>
<dbReference type="PANTHER" id="PTHR10366">
    <property type="entry name" value="NAD DEPENDENT EPIMERASE/DEHYDRATASE"/>
    <property type="match status" value="1"/>
</dbReference>
<evidence type="ECO:0000313" key="5">
    <source>
        <dbReference type="Proteomes" id="UP000298030"/>
    </source>
</evidence>
<comment type="caution">
    <text evidence="4">The sequence shown here is derived from an EMBL/GenBank/DDBJ whole genome shotgun (WGS) entry which is preliminary data.</text>
</comment>
<keyword evidence="5" id="KW-1185">Reference proteome</keyword>
<name>A0A4Y7T5D5_COPMI</name>
<gene>
    <name evidence="4" type="ORF">FA13DRAFT_1690040</name>
</gene>
<protein>
    <submittedName>
        <fullName evidence="4">NAD(P)-binding protein</fullName>
    </submittedName>
</protein>
<dbReference type="SUPFAM" id="SSF51735">
    <property type="entry name" value="NAD(P)-binding Rossmann-fold domains"/>
    <property type="match status" value="1"/>
</dbReference>
<comment type="similarity">
    <text evidence="2">Belongs to the NAD(P)-dependent epimerase/dehydratase family. Dihydroflavonol-4-reductase subfamily.</text>
</comment>
<dbReference type="InterPro" id="IPR036291">
    <property type="entry name" value="NAD(P)-bd_dom_sf"/>
</dbReference>
<dbReference type="EMBL" id="QPFP01000028">
    <property type="protein sequence ID" value="TEB29168.1"/>
    <property type="molecule type" value="Genomic_DNA"/>
</dbReference>
<evidence type="ECO:0000259" key="3">
    <source>
        <dbReference type="Pfam" id="PF01370"/>
    </source>
</evidence>
<dbReference type="CDD" id="cd05227">
    <property type="entry name" value="AR_SDR_e"/>
    <property type="match status" value="1"/>
</dbReference>
<organism evidence="4 5">
    <name type="scientific">Coprinellus micaceus</name>
    <name type="common">Glistening ink-cap mushroom</name>
    <name type="synonym">Coprinus micaceus</name>
    <dbReference type="NCBI Taxonomy" id="71717"/>
    <lineage>
        <taxon>Eukaryota</taxon>
        <taxon>Fungi</taxon>
        <taxon>Dikarya</taxon>
        <taxon>Basidiomycota</taxon>
        <taxon>Agaricomycotina</taxon>
        <taxon>Agaricomycetes</taxon>
        <taxon>Agaricomycetidae</taxon>
        <taxon>Agaricales</taxon>
        <taxon>Agaricineae</taxon>
        <taxon>Psathyrellaceae</taxon>
        <taxon>Coprinellus</taxon>
    </lineage>
</organism>
<dbReference type="GO" id="GO:0016616">
    <property type="term" value="F:oxidoreductase activity, acting on the CH-OH group of donors, NAD or NADP as acceptor"/>
    <property type="evidence" value="ECO:0007669"/>
    <property type="project" value="TreeGrafter"/>
</dbReference>